<name>X5LNF7_BARHN</name>
<dbReference type="EMBL" id="HG969191">
    <property type="protein sequence ID" value="CDO47230.1"/>
    <property type="molecule type" value="Genomic_DNA"/>
</dbReference>
<dbReference type="KEGG" id="bhs:BM1374165_01236"/>
<evidence type="ECO:0000313" key="2">
    <source>
        <dbReference type="Proteomes" id="UP000019801"/>
    </source>
</evidence>
<proteinExistence type="predicted"/>
<dbReference type="PATRIC" id="fig|38323.3.peg.1236"/>
<dbReference type="RefSeq" id="WP_034447986.1">
    <property type="nucleotide sequence ID" value="NZ_JAUDYS010000016.1"/>
</dbReference>
<dbReference type="KEGG" id="bhn:PRJBM_01155"/>
<sequence>MIPYKTSRSNFPMPDWGKNLAYLCFGNRKYEKSLIEKEYKSVKVKTILIFPIILEFDFTTLNNLHENIFSVMESTQLLTLCVYCAL</sequence>
<gene>
    <name evidence="1" type="ORF">BM1374165_01236</name>
</gene>
<dbReference type="AlphaFoldDB" id="X5LNF7"/>
<evidence type="ECO:0000313" key="1">
    <source>
        <dbReference type="EMBL" id="CDO47230.1"/>
    </source>
</evidence>
<reference evidence="2" key="1">
    <citation type="submission" date="2013-11" db="EMBL/GenBank/DDBJ databases">
        <title>Genome sequencing of Bartonella spp. isolated from human blood.</title>
        <authorList>
            <person name="Raoult D."/>
        </authorList>
    </citation>
    <scope>NUCLEOTIDE SEQUENCE</scope>
    <source>
        <strain evidence="2">BM1374165</strain>
    </source>
</reference>
<protein>
    <submittedName>
        <fullName evidence="1">Uncharacterized protein</fullName>
    </submittedName>
</protein>
<organism evidence="1 2">
    <name type="scientific">Bartonella henselae</name>
    <name type="common">Rochalimaea henselae</name>
    <dbReference type="NCBI Taxonomy" id="38323"/>
    <lineage>
        <taxon>Bacteria</taxon>
        <taxon>Pseudomonadati</taxon>
        <taxon>Pseudomonadota</taxon>
        <taxon>Alphaproteobacteria</taxon>
        <taxon>Hyphomicrobiales</taxon>
        <taxon>Bartonellaceae</taxon>
        <taxon>Bartonella</taxon>
    </lineage>
</organism>
<dbReference type="Proteomes" id="UP000019801">
    <property type="component" value="Chromosome I"/>
</dbReference>
<accession>X5LNF7</accession>